<dbReference type="AlphaFoldDB" id="A0A517KX12"/>
<gene>
    <name evidence="2" type="ORF">FKW77_008607</name>
</gene>
<evidence type="ECO:0000313" key="2">
    <source>
        <dbReference type="EMBL" id="QDS67922.1"/>
    </source>
</evidence>
<name>A0A517KX12_9PEZI</name>
<keyword evidence="1" id="KW-0732">Signal</keyword>
<evidence type="ECO:0000256" key="1">
    <source>
        <dbReference type="SAM" id="SignalP"/>
    </source>
</evidence>
<reference evidence="2 3" key="1">
    <citation type="submission" date="2019-07" db="EMBL/GenBank/DDBJ databases">
        <title>Finished genome of Venturia effusa.</title>
        <authorList>
            <person name="Young C.A."/>
            <person name="Cox M.P."/>
            <person name="Ganley A.R.D."/>
            <person name="David W.J."/>
        </authorList>
    </citation>
    <scope>NUCLEOTIDE SEQUENCE [LARGE SCALE GENOMIC DNA]</scope>
    <source>
        <strain evidence="3">albino</strain>
    </source>
</reference>
<dbReference type="EMBL" id="CP042185">
    <property type="protein sequence ID" value="QDS67922.1"/>
    <property type="molecule type" value="Genomic_DNA"/>
</dbReference>
<sequence length="154" mass="17588">MYMIPYFLITLLTLAPAPASANSCENYRTTWKAVCPDHVCENVELLTIGDRFQEAKDAFMTWVKDNSPHCAKAAECDRPEKEWLSLYRYTWAMNCYASRVWKKHKTGIPAPPAGLERMEDQGACDDSCSPHHGWPSYQICGFKWGDAKEAWDVC</sequence>
<dbReference type="Proteomes" id="UP000316270">
    <property type="component" value="Chromosome 1"/>
</dbReference>
<organism evidence="2 3">
    <name type="scientific">Venturia effusa</name>
    <dbReference type="NCBI Taxonomy" id="50376"/>
    <lineage>
        <taxon>Eukaryota</taxon>
        <taxon>Fungi</taxon>
        <taxon>Dikarya</taxon>
        <taxon>Ascomycota</taxon>
        <taxon>Pezizomycotina</taxon>
        <taxon>Dothideomycetes</taxon>
        <taxon>Pleosporomycetidae</taxon>
        <taxon>Venturiales</taxon>
        <taxon>Venturiaceae</taxon>
        <taxon>Venturia</taxon>
    </lineage>
</organism>
<protein>
    <recommendedName>
        <fullName evidence="4">Secreted protein</fullName>
    </recommendedName>
</protein>
<accession>A0A517KX12</accession>
<feature type="chain" id="PRO_5022030950" description="Secreted protein" evidence="1">
    <location>
        <begin position="22"/>
        <end position="154"/>
    </location>
</feature>
<keyword evidence="3" id="KW-1185">Reference proteome</keyword>
<proteinExistence type="predicted"/>
<evidence type="ECO:0008006" key="4">
    <source>
        <dbReference type="Google" id="ProtNLM"/>
    </source>
</evidence>
<feature type="signal peptide" evidence="1">
    <location>
        <begin position="1"/>
        <end position="21"/>
    </location>
</feature>
<evidence type="ECO:0000313" key="3">
    <source>
        <dbReference type="Proteomes" id="UP000316270"/>
    </source>
</evidence>